<comment type="caution">
    <text evidence="2">The sequence shown here is derived from an EMBL/GenBank/DDBJ whole genome shotgun (WGS) entry which is preliminary data.</text>
</comment>
<evidence type="ECO:0000313" key="3">
    <source>
        <dbReference type="Proteomes" id="UP000887116"/>
    </source>
</evidence>
<gene>
    <name evidence="2" type="ORF">TNCT_338461</name>
</gene>
<evidence type="ECO:0000313" key="2">
    <source>
        <dbReference type="EMBL" id="GFQ89289.1"/>
    </source>
</evidence>
<keyword evidence="3" id="KW-1185">Reference proteome</keyword>
<dbReference type="Proteomes" id="UP000887116">
    <property type="component" value="Unassembled WGS sequence"/>
</dbReference>
<reference evidence="2" key="1">
    <citation type="submission" date="2020-07" db="EMBL/GenBank/DDBJ databases">
        <title>Multicomponent nature underlies the extraordinary mechanical properties of spider dragline silk.</title>
        <authorList>
            <person name="Kono N."/>
            <person name="Nakamura H."/>
            <person name="Mori M."/>
            <person name="Yoshida Y."/>
            <person name="Ohtoshi R."/>
            <person name="Malay A.D."/>
            <person name="Moran D.A.P."/>
            <person name="Tomita M."/>
            <person name="Numata K."/>
            <person name="Arakawa K."/>
        </authorList>
    </citation>
    <scope>NUCLEOTIDE SEQUENCE</scope>
</reference>
<accession>A0A8X6HMD1</accession>
<dbReference type="OrthoDB" id="6781202at2759"/>
<sequence>MSVQRFLQLEDVLEPLNSLDSDKNDVEIIVLPPDVGELTDKNKEEENKVNTCEIILNDIPLGLWVLELQTVSSLNRTGSSVSTAKSGKRLKDSSHLR</sequence>
<dbReference type="AlphaFoldDB" id="A0A8X6HMD1"/>
<dbReference type="EMBL" id="BMAO01033402">
    <property type="protein sequence ID" value="GFQ89289.1"/>
    <property type="molecule type" value="Genomic_DNA"/>
</dbReference>
<proteinExistence type="predicted"/>
<protein>
    <submittedName>
        <fullName evidence="2">Uncharacterized protein</fullName>
    </submittedName>
</protein>
<organism evidence="2 3">
    <name type="scientific">Trichonephila clavata</name>
    <name type="common">Joro spider</name>
    <name type="synonym">Nephila clavata</name>
    <dbReference type="NCBI Taxonomy" id="2740835"/>
    <lineage>
        <taxon>Eukaryota</taxon>
        <taxon>Metazoa</taxon>
        <taxon>Ecdysozoa</taxon>
        <taxon>Arthropoda</taxon>
        <taxon>Chelicerata</taxon>
        <taxon>Arachnida</taxon>
        <taxon>Araneae</taxon>
        <taxon>Araneomorphae</taxon>
        <taxon>Entelegynae</taxon>
        <taxon>Araneoidea</taxon>
        <taxon>Nephilidae</taxon>
        <taxon>Trichonephila</taxon>
    </lineage>
</organism>
<evidence type="ECO:0000256" key="1">
    <source>
        <dbReference type="SAM" id="MobiDB-lite"/>
    </source>
</evidence>
<feature type="region of interest" description="Disordered" evidence="1">
    <location>
        <begin position="77"/>
        <end position="97"/>
    </location>
</feature>
<name>A0A8X6HMD1_TRICU</name>